<dbReference type="EMBL" id="JABFTS010000001">
    <property type="protein sequence ID" value="MCE8049876.1"/>
    <property type="molecule type" value="Genomic_DNA"/>
</dbReference>
<dbReference type="RefSeq" id="WP_103970521.1">
    <property type="nucleotide sequence ID" value="NZ_FNVC01000038.1"/>
</dbReference>
<evidence type="ECO:0000313" key="3">
    <source>
        <dbReference type="Proteomes" id="UP001320154"/>
    </source>
</evidence>
<evidence type="ECO:0000313" key="4">
    <source>
        <dbReference type="Proteomes" id="UP001320178"/>
    </source>
</evidence>
<sequence>MRYFQSAFLLLTALATLLLAGCSREEKGISLEQLRQQTHIHGLAFDRSDSDRLWLATHHGFYAVGADRMARRISEETHDFMGFTPHPADAETFFASGHPARGGNLGLVVSTDGGKRWEQRSPGVDGPVDFHQLTVSEADPNVLYGAYAGWLQVSHDGGHQWEIQGRAPDGLIALAASSRDPEHLFAATQGGLLMSPNGGQRWRPIHPERRPVSLVVAHDGRLYAFMLDSGLLMAEEANREWEVVKRGWGERYLLHLAVDPSNPERLVAADDEGRLLQSDNGGRDWVRLD</sequence>
<comment type="caution">
    <text evidence="2">The sequence shown here is derived from an EMBL/GenBank/DDBJ whole genome shotgun (WGS) entry which is preliminary data.</text>
</comment>
<dbReference type="Proteomes" id="UP001320178">
    <property type="component" value="Unassembled WGS sequence"/>
</dbReference>
<name>A0AAW4YPE5_9GAMM</name>
<dbReference type="PROSITE" id="PS51257">
    <property type="entry name" value="PROKAR_LIPOPROTEIN"/>
    <property type="match status" value="1"/>
</dbReference>
<accession>A0AAW4YPE5</accession>
<reference evidence="2 3" key="2">
    <citation type="journal article" date="2021" name="Front. Microbiol.">
        <title>Aerobic Denitrification and Heterotrophic Sulfur Oxidation in the Genus Halomonas Revealed by Six Novel Species Characterizations and Genome-Based Analysis.</title>
        <authorList>
            <person name="Wang L."/>
            <person name="Shao Z."/>
        </authorList>
    </citation>
    <scope>NUCLEOTIDE SEQUENCE</scope>
    <source>
        <strain evidence="1 3">MCCC 1A05748</strain>
        <strain evidence="2">MCCC 1A05776</strain>
    </source>
</reference>
<dbReference type="AlphaFoldDB" id="A0AAW4YPE5"/>
<protein>
    <submittedName>
        <fullName evidence="2">Exo-alpha-sialidase</fullName>
    </submittedName>
</protein>
<evidence type="ECO:0000313" key="1">
    <source>
        <dbReference type="EMBL" id="MCE8048121.1"/>
    </source>
</evidence>
<proteinExistence type="predicted"/>
<dbReference type="SUPFAM" id="SSF110296">
    <property type="entry name" value="Oligoxyloglucan reducing end-specific cellobiohydrolase"/>
    <property type="match status" value="1"/>
</dbReference>
<evidence type="ECO:0000313" key="2">
    <source>
        <dbReference type="EMBL" id="MCE8049876.1"/>
    </source>
</evidence>
<dbReference type="Gene3D" id="2.130.10.10">
    <property type="entry name" value="YVTN repeat-like/Quinoprotein amine dehydrogenase"/>
    <property type="match status" value="1"/>
</dbReference>
<reference evidence="2" key="1">
    <citation type="submission" date="2020-05" db="EMBL/GenBank/DDBJ databases">
        <authorList>
            <person name="Wang L."/>
            <person name="Shao Z."/>
        </authorList>
    </citation>
    <scope>NUCLEOTIDE SEQUENCE</scope>
    <source>
        <strain evidence="1">MCCC 1A05748</strain>
        <strain evidence="2">MCCC 1A05776</strain>
    </source>
</reference>
<gene>
    <name evidence="1" type="ORF">HOP60_15440</name>
    <name evidence="2" type="ORF">HOP61_01020</name>
</gene>
<dbReference type="InterPro" id="IPR015943">
    <property type="entry name" value="WD40/YVTN_repeat-like_dom_sf"/>
</dbReference>
<dbReference type="EMBL" id="JABFTQ010000010">
    <property type="protein sequence ID" value="MCE8048121.1"/>
    <property type="molecule type" value="Genomic_DNA"/>
</dbReference>
<keyword evidence="3" id="KW-1185">Reference proteome</keyword>
<organism evidence="2 4">
    <name type="scientific">Billgrantia desiderata</name>
    <dbReference type="NCBI Taxonomy" id="52021"/>
    <lineage>
        <taxon>Bacteria</taxon>
        <taxon>Pseudomonadati</taxon>
        <taxon>Pseudomonadota</taxon>
        <taxon>Gammaproteobacteria</taxon>
        <taxon>Oceanospirillales</taxon>
        <taxon>Halomonadaceae</taxon>
        <taxon>Billgrantia</taxon>
    </lineage>
</organism>
<dbReference type="Proteomes" id="UP001320154">
    <property type="component" value="Unassembled WGS sequence"/>
</dbReference>